<evidence type="ECO:0000313" key="2">
    <source>
        <dbReference type="EMBL" id="ORY39940.1"/>
    </source>
</evidence>
<keyword evidence="1" id="KW-0732">Signal</keyword>
<feature type="non-terminal residue" evidence="2">
    <location>
        <position position="514"/>
    </location>
</feature>
<name>A0A1Y2BYU6_9FUNG</name>
<evidence type="ECO:0000313" key="3">
    <source>
        <dbReference type="Proteomes" id="UP000193642"/>
    </source>
</evidence>
<organism evidence="2 3">
    <name type="scientific">Rhizoclosmatium globosum</name>
    <dbReference type="NCBI Taxonomy" id="329046"/>
    <lineage>
        <taxon>Eukaryota</taxon>
        <taxon>Fungi</taxon>
        <taxon>Fungi incertae sedis</taxon>
        <taxon>Chytridiomycota</taxon>
        <taxon>Chytridiomycota incertae sedis</taxon>
        <taxon>Chytridiomycetes</taxon>
        <taxon>Chytridiales</taxon>
        <taxon>Chytriomycetaceae</taxon>
        <taxon>Rhizoclosmatium</taxon>
    </lineage>
</organism>
<dbReference type="EMBL" id="MCGO01000037">
    <property type="protein sequence ID" value="ORY39940.1"/>
    <property type="molecule type" value="Genomic_DNA"/>
</dbReference>
<feature type="chain" id="PRO_5013345076" description="Glycoside hydrolase" evidence="1">
    <location>
        <begin position="27"/>
        <end position="514"/>
    </location>
</feature>
<reference evidence="2 3" key="1">
    <citation type="submission" date="2016-07" db="EMBL/GenBank/DDBJ databases">
        <title>Pervasive Adenine N6-methylation of Active Genes in Fungi.</title>
        <authorList>
            <consortium name="DOE Joint Genome Institute"/>
            <person name="Mondo S.J."/>
            <person name="Dannebaum R.O."/>
            <person name="Kuo R.C."/>
            <person name="Labutti K."/>
            <person name="Haridas S."/>
            <person name="Kuo A."/>
            <person name="Salamov A."/>
            <person name="Ahrendt S.R."/>
            <person name="Lipzen A."/>
            <person name="Sullivan W."/>
            <person name="Andreopoulos W.B."/>
            <person name="Clum A."/>
            <person name="Lindquist E."/>
            <person name="Daum C."/>
            <person name="Ramamoorthy G.K."/>
            <person name="Gryganskyi A."/>
            <person name="Culley D."/>
            <person name="Magnuson J.K."/>
            <person name="James T.Y."/>
            <person name="O'Malley M.A."/>
            <person name="Stajich J.E."/>
            <person name="Spatafora J.W."/>
            <person name="Visel A."/>
            <person name="Grigoriev I.V."/>
        </authorList>
    </citation>
    <scope>NUCLEOTIDE SEQUENCE [LARGE SCALE GENOMIC DNA]</scope>
    <source>
        <strain evidence="2 3">JEL800</strain>
    </source>
</reference>
<dbReference type="PANTHER" id="PTHR31451:SF39">
    <property type="entry name" value="MANNAN ENDO-1,4-BETA-MANNOSIDASE 1"/>
    <property type="match status" value="1"/>
</dbReference>
<dbReference type="GO" id="GO:0005576">
    <property type="term" value="C:extracellular region"/>
    <property type="evidence" value="ECO:0007669"/>
    <property type="project" value="UniProtKB-SubCell"/>
</dbReference>
<sequence>MIQRTLTLRPLQFLILGILHSNCVLALGCYPSDSLLNQTLIQGSHAGFNGYNYIRINEYWTQATACDTKSAAICYPVALLDSAEYPIGGQATYNSQNFVMTEFGVWIGLGPCVPRVITSSGVSGNVTVSGSGKRRNDDCEDLGYDVVLEELGRRGVLVTTTTKTKKSTTTTKKTTTTKTKTTVTTSTLLPTPTMFAGANCYFLHSLPKSTQITILTALQAAKVHTIRIIITSFYQNGKGTESLGSTDLELGAIGEYNDGILQQIDALMATALQYRIKLQITLHDRWNLDSTYGICDAYCQAFCNGGKDLQGFYNNILADTAFDARTAHILTHKNPYLGNRAWKDIPEAIHAFEIQNDAQGTSNGINQFTNPDWWCSRATEVRKLLGKANRILVSTGGGQDFAHSLVEQNFACKDVDIVAMHSYKNDITDLTVNLNLSAQLGKLHGKRVYLGEFGAMMGKGAWIAQVAQVANKLKIPWMPWGVSSVPSTMTMSFGRMIGIRGVFLVSILKRRCSI</sequence>
<gene>
    <name evidence="2" type="ORF">BCR33DRAFT_719749</name>
</gene>
<dbReference type="Proteomes" id="UP000193642">
    <property type="component" value="Unassembled WGS sequence"/>
</dbReference>
<dbReference type="PROSITE" id="PS51257">
    <property type="entry name" value="PROKAR_LIPOPROTEIN"/>
    <property type="match status" value="1"/>
</dbReference>
<evidence type="ECO:0000256" key="1">
    <source>
        <dbReference type="SAM" id="SignalP"/>
    </source>
</evidence>
<dbReference type="GO" id="GO:0016985">
    <property type="term" value="F:mannan endo-1,4-beta-mannosidase activity"/>
    <property type="evidence" value="ECO:0007669"/>
    <property type="project" value="UniProtKB-EC"/>
</dbReference>
<dbReference type="OrthoDB" id="428177at2759"/>
<accession>A0A1Y2BYU6</accession>
<dbReference type="PANTHER" id="PTHR31451">
    <property type="match status" value="1"/>
</dbReference>
<dbReference type="SUPFAM" id="SSF51445">
    <property type="entry name" value="(Trans)glycosidases"/>
    <property type="match status" value="1"/>
</dbReference>
<evidence type="ECO:0008006" key="4">
    <source>
        <dbReference type="Google" id="ProtNLM"/>
    </source>
</evidence>
<dbReference type="Gene3D" id="3.20.20.80">
    <property type="entry name" value="Glycosidases"/>
    <property type="match status" value="1"/>
</dbReference>
<feature type="signal peptide" evidence="1">
    <location>
        <begin position="1"/>
        <end position="26"/>
    </location>
</feature>
<protein>
    <recommendedName>
        <fullName evidence="4">Glycoside hydrolase</fullName>
    </recommendedName>
</protein>
<proteinExistence type="predicted"/>
<keyword evidence="3" id="KW-1185">Reference proteome</keyword>
<dbReference type="InterPro" id="IPR017853">
    <property type="entry name" value="GH"/>
</dbReference>
<dbReference type="AlphaFoldDB" id="A0A1Y2BYU6"/>
<comment type="caution">
    <text evidence="2">The sequence shown here is derived from an EMBL/GenBank/DDBJ whole genome shotgun (WGS) entry which is preliminary data.</text>
</comment>
<dbReference type="InterPro" id="IPR045053">
    <property type="entry name" value="MAN-like"/>
</dbReference>